<protein>
    <submittedName>
        <fullName evidence="1">Uncharacterized protein</fullName>
    </submittedName>
</protein>
<reference evidence="1 2" key="1">
    <citation type="submission" date="2017-09" db="EMBL/GenBank/DDBJ databases">
        <title>Phage vB_EcoM_PHB05 against multidrug-resistant shiga toxin-producing Escherichia.</title>
        <authorList>
            <person name="Chen Y."/>
            <person name="Song J."/>
            <person name="Wu B."/>
        </authorList>
    </citation>
    <scope>NUCLEOTIDE SEQUENCE [LARGE SCALE GENOMIC DNA]</scope>
    <source>
        <strain evidence="1">Wastewater</strain>
    </source>
</reference>
<evidence type="ECO:0000313" key="2">
    <source>
        <dbReference type="Proteomes" id="UP000230824"/>
    </source>
</evidence>
<dbReference type="GeneID" id="62611895"/>
<name>A0A291LAG0_9CAUD</name>
<sequence>MDHYFVFKDKVDTAGGHVAKNDRDIKEVLGDLINILEQKELLLDKDIARLLGVGISDIQRLPF</sequence>
<evidence type="ECO:0000313" key="1">
    <source>
        <dbReference type="EMBL" id="ATI15925.1"/>
    </source>
</evidence>
<dbReference type="Proteomes" id="UP000230824">
    <property type="component" value="Segment"/>
</dbReference>
<dbReference type="RefSeq" id="YP_009984551.1">
    <property type="nucleotide sequence ID" value="NC_052652.1"/>
</dbReference>
<accession>A0A291LAG0</accession>
<proteinExistence type="predicted"/>
<dbReference type="KEGG" id="vg:62611895"/>
<keyword evidence="2" id="KW-1185">Reference proteome</keyword>
<organism evidence="1 2">
    <name type="scientific">Escherichia phage vB_EcoM_PHB05</name>
    <dbReference type="NCBI Taxonomy" id="2041347"/>
    <lineage>
        <taxon>Viruses</taxon>
        <taxon>Duplodnaviria</taxon>
        <taxon>Heunggongvirae</taxon>
        <taxon>Uroviricota</taxon>
        <taxon>Caudoviricetes</taxon>
        <taxon>Stephanstirmvirinae</taxon>
        <taxon>Justusliebigvirus</taxon>
        <taxon>Justusliebigvirus PHB05</taxon>
    </lineage>
</organism>
<dbReference type="EMBL" id="MF805809">
    <property type="protein sequence ID" value="ATI15925.1"/>
    <property type="molecule type" value="Genomic_DNA"/>
</dbReference>